<evidence type="ECO:0000256" key="5">
    <source>
        <dbReference type="ARBA" id="ARBA00023136"/>
    </source>
</evidence>
<evidence type="ECO:0000313" key="8">
    <source>
        <dbReference type="EMBL" id="KKN92183.1"/>
    </source>
</evidence>
<feature type="transmembrane region" description="Helical" evidence="6">
    <location>
        <begin position="257"/>
        <end position="277"/>
    </location>
</feature>
<evidence type="ECO:0000259" key="7">
    <source>
        <dbReference type="Pfam" id="PF00892"/>
    </source>
</evidence>
<feature type="transmembrane region" description="Helical" evidence="6">
    <location>
        <begin position="63"/>
        <end position="85"/>
    </location>
</feature>
<dbReference type="InterPro" id="IPR037185">
    <property type="entry name" value="EmrE-like"/>
</dbReference>
<name>A0A0F9XJA3_9ZZZZ</name>
<comment type="subcellular location">
    <subcellularLocation>
        <location evidence="1">Cell membrane</location>
        <topology evidence="1">Multi-pass membrane protein</topology>
    </subcellularLocation>
</comment>
<feature type="transmembrane region" description="Helical" evidence="6">
    <location>
        <begin position="145"/>
        <end position="165"/>
    </location>
</feature>
<feature type="transmembrane region" description="Helical" evidence="6">
    <location>
        <begin position="311"/>
        <end position="328"/>
    </location>
</feature>
<dbReference type="SUPFAM" id="SSF103481">
    <property type="entry name" value="Multidrug resistance efflux transporter EmrE"/>
    <property type="match status" value="2"/>
</dbReference>
<organism evidence="8">
    <name type="scientific">marine sediment metagenome</name>
    <dbReference type="NCBI Taxonomy" id="412755"/>
    <lineage>
        <taxon>unclassified sequences</taxon>
        <taxon>metagenomes</taxon>
        <taxon>ecological metagenomes</taxon>
    </lineage>
</organism>
<keyword evidence="2" id="KW-1003">Cell membrane</keyword>
<comment type="caution">
    <text evidence="8">The sequence shown here is derived from an EMBL/GenBank/DDBJ whole genome shotgun (WGS) entry which is preliminary data.</text>
</comment>
<feature type="transmembrane region" description="Helical" evidence="6">
    <location>
        <begin position="116"/>
        <end position="139"/>
    </location>
</feature>
<feature type="transmembrane region" description="Helical" evidence="6">
    <location>
        <begin position="283"/>
        <end position="304"/>
    </location>
</feature>
<evidence type="ECO:0000256" key="1">
    <source>
        <dbReference type="ARBA" id="ARBA00004651"/>
    </source>
</evidence>
<accession>A0A0F9XJA3</accession>
<feature type="transmembrane region" description="Helical" evidence="6">
    <location>
        <begin position="30"/>
        <end position="51"/>
    </location>
</feature>
<feature type="domain" description="EamA" evidence="7">
    <location>
        <begin position="197"/>
        <end position="328"/>
    </location>
</feature>
<keyword evidence="4 6" id="KW-1133">Transmembrane helix</keyword>
<feature type="transmembrane region" description="Helical" evidence="6">
    <location>
        <begin position="225"/>
        <end position="245"/>
    </location>
</feature>
<evidence type="ECO:0000256" key="4">
    <source>
        <dbReference type="ARBA" id="ARBA00022989"/>
    </source>
</evidence>
<evidence type="ECO:0000256" key="2">
    <source>
        <dbReference type="ARBA" id="ARBA00022475"/>
    </source>
</evidence>
<feature type="domain" description="EamA" evidence="7">
    <location>
        <begin position="34"/>
        <end position="162"/>
    </location>
</feature>
<feature type="transmembrane region" description="Helical" evidence="6">
    <location>
        <begin position="191"/>
        <end position="213"/>
    </location>
</feature>
<reference evidence="8" key="1">
    <citation type="journal article" date="2015" name="Nature">
        <title>Complex archaea that bridge the gap between prokaryotes and eukaryotes.</title>
        <authorList>
            <person name="Spang A."/>
            <person name="Saw J.H."/>
            <person name="Jorgensen S.L."/>
            <person name="Zaremba-Niedzwiedzka K."/>
            <person name="Martijn J."/>
            <person name="Lind A.E."/>
            <person name="van Eijk R."/>
            <person name="Schleper C."/>
            <person name="Guy L."/>
            <person name="Ettema T.J."/>
        </authorList>
    </citation>
    <scope>NUCLEOTIDE SEQUENCE</scope>
</reference>
<dbReference type="InterPro" id="IPR051258">
    <property type="entry name" value="Diverse_Substrate_Transporter"/>
</dbReference>
<dbReference type="InterPro" id="IPR000620">
    <property type="entry name" value="EamA_dom"/>
</dbReference>
<keyword evidence="3 6" id="KW-0812">Transmembrane</keyword>
<evidence type="ECO:0000256" key="3">
    <source>
        <dbReference type="ARBA" id="ARBA00022692"/>
    </source>
</evidence>
<sequence>MRQVRTSFRLPRYSPIRAERLYFYAMREGVPVFLLFGLLTAISFGVADFLAGLVGRRMSPLTLVLYSQSIGAVVITLLAVALAGRPGASELAWGSAAGAVLGLGFILYYRALANGTMGVIAAVTGVWTAVAPFVIGLSLGERPSTIALMGIVLVVVAIALVSGGAKANEQEPPQESEHPASSNRGHLRQRGFLACDSGILQASVAGLWMGLFFVFLDQPQSESPLWPAAAATVASALAVAALIPALRPSLKMPVKSLWVVGAVGLFQTLGTLTFVIAAREGMLSVVAVAGALTPIPTAILAFLILRERATLLQLTGIAAALAGIMMMMQA</sequence>
<proteinExistence type="predicted"/>
<feature type="transmembrane region" description="Helical" evidence="6">
    <location>
        <begin position="91"/>
        <end position="109"/>
    </location>
</feature>
<protein>
    <recommendedName>
        <fullName evidence="7">EamA domain-containing protein</fullName>
    </recommendedName>
</protein>
<keyword evidence="5 6" id="KW-0472">Membrane</keyword>
<dbReference type="AlphaFoldDB" id="A0A0F9XJA3"/>
<gene>
    <name evidence="8" type="ORF">LCGC14_0209960</name>
</gene>
<dbReference type="Pfam" id="PF00892">
    <property type="entry name" value="EamA"/>
    <property type="match status" value="2"/>
</dbReference>
<evidence type="ECO:0000256" key="6">
    <source>
        <dbReference type="SAM" id="Phobius"/>
    </source>
</evidence>
<dbReference type="PANTHER" id="PTHR42920:SF5">
    <property type="entry name" value="EAMA DOMAIN-CONTAINING PROTEIN"/>
    <property type="match status" value="1"/>
</dbReference>
<dbReference type="PANTHER" id="PTHR42920">
    <property type="entry name" value="OS03G0707200 PROTEIN-RELATED"/>
    <property type="match status" value="1"/>
</dbReference>
<dbReference type="EMBL" id="LAZR01000096">
    <property type="protein sequence ID" value="KKN92183.1"/>
    <property type="molecule type" value="Genomic_DNA"/>
</dbReference>
<dbReference type="GO" id="GO:0005886">
    <property type="term" value="C:plasma membrane"/>
    <property type="evidence" value="ECO:0007669"/>
    <property type="project" value="UniProtKB-SubCell"/>
</dbReference>